<feature type="region of interest" description="Disordered" evidence="2">
    <location>
        <begin position="539"/>
        <end position="708"/>
    </location>
</feature>
<feature type="compositionally biased region" description="Pro residues" evidence="2">
    <location>
        <begin position="645"/>
        <end position="655"/>
    </location>
</feature>
<dbReference type="InterPro" id="IPR029058">
    <property type="entry name" value="AB_hydrolase_fold"/>
</dbReference>
<evidence type="ECO:0000256" key="2">
    <source>
        <dbReference type="SAM" id="MobiDB-lite"/>
    </source>
</evidence>
<accession>A0A550CW29</accession>
<dbReference type="InterPro" id="IPR013094">
    <property type="entry name" value="AB_hydrolase_3"/>
</dbReference>
<keyword evidence="5" id="KW-1185">Reference proteome</keyword>
<gene>
    <name evidence="4" type="ORF">BD626DRAFT_472598</name>
</gene>
<dbReference type="OrthoDB" id="1662883at2759"/>
<evidence type="ECO:0000313" key="4">
    <source>
        <dbReference type="EMBL" id="TRM69002.1"/>
    </source>
</evidence>
<reference evidence="4 5" key="1">
    <citation type="journal article" date="2019" name="New Phytol.">
        <title>Comparative genomics reveals unique wood-decay strategies and fruiting body development in the Schizophyllaceae.</title>
        <authorList>
            <person name="Almasi E."/>
            <person name="Sahu N."/>
            <person name="Krizsan K."/>
            <person name="Balint B."/>
            <person name="Kovacs G.M."/>
            <person name="Kiss B."/>
            <person name="Cseklye J."/>
            <person name="Drula E."/>
            <person name="Henrissat B."/>
            <person name="Nagy I."/>
            <person name="Chovatia M."/>
            <person name="Adam C."/>
            <person name="LaButti K."/>
            <person name="Lipzen A."/>
            <person name="Riley R."/>
            <person name="Grigoriev I.V."/>
            <person name="Nagy L.G."/>
        </authorList>
    </citation>
    <scope>NUCLEOTIDE SEQUENCE [LARGE SCALE GENOMIC DNA]</scope>
    <source>
        <strain evidence="4 5">NL-1724</strain>
    </source>
</reference>
<dbReference type="PANTHER" id="PTHR48081">
    <property type="entry name" value="AB HYDROLASE SUPERFAMILY PROTEIN C4A8.06C"/>
    <property type="match status" value="1"/>
</dbReference>
<evidence type="ECO:0000256" key="1">
    <source>
        <dbReference type="ARBA" id="ARBA00022801"/>
    </source>
</evidence>
<sequence>MPAVNTLIAETALRAGPLVLETLIKHYFARLKGDSETQTKTKLSEEDLLYDQAFTIVKAFLNEANLHTVEEIQGFSNARTPAPPWVKVVRVLVPLDCCDKAAEYMVAAFGGPEAAMRVVGGVKWWQVRGLKGVDGQWISTKKDWQEAKRRYKAREAQPDVILDAPDDSGVYERDMDEMRCILYLHGGGYYFGSVDQERYSIQRFARKINGRVFAINYRLAPQYPFPCALQDALAAYLYLIHPPSDASHKPVDPAHIVIGGDSAGGGLTLALLQVIRDTPDLPSPAGGLLISPWCDLTHSFPSIHTNTATDVIPDFGLSFQKPSTLWPPPSADITSRVHAGLRDRIRQVFHTSPPDPGAVRRAESRISREYFDGRPAASPGGVEMGRTTPLPALDQATEVVMMRSKSGEELAVDRQVHLYTQNSLMGHPLVSPALSYLGGLPPLLFIVSDKEVLRDEDVYAAHKAAYPERFPVRQETKDLYPPLKDIEKRCGRTQVHLQVYDDTAHILPILFPFTTPAKFCFRTIATFCKYVTGIPLAPSEQLSPSPGSTQFAEAPVAEDTPRSPGTLSKRSSIIGRARTTIRNASLSSRKGSLPRTRSESRIRKKGSAVDIPPSPARPAFVPPLSPPAPTPLSAEPKSMLDGPVVPSPLPSPALLPPESARNGELFPATQKTEKQRTTEKQPSAASSDVGGARFHHSTPTAPIQGERYAGNPSVYGCMSRTEQDSPALGTWDGEMIRERVSTSGVVRPLEPEDELPAFHLKPEAVGQITELTVRRFIDGKARYGKKYERAVKGIERERKRLLERARKQALAAAPPPQTPGMPDALPSWGWGWVLDQERPPPSCVAARRDTEEAMRLARIADEGVFQREHLLSGNNLWSVVVNFLTVGPERGEVPKAADTHRVGDAHKVGGPHKTGNTHGTGDTDKIGDASGANGDARRHEEGDKTRRLSEGVKEQTVPPADGSLACRRRGDSNDTRRSRFSLFHRERQARERPQTAS</sequence>
<dbReference type="SUPFAM" id="SSF53474">
    <property type="entry name" value="alpha/beta-Hydrolases"/>
    <property type="match status" value="1"/>
</dbReference>
<organism evidence="4 5">
    <name type="scientific">Schizophyllum amplum</name>
    <dbReference type="NCBI Taxonomy" id="97359"/>
    <lineage>
        <taxon>Eukaryota</taxon>
        <taxon>Fungi</taxon>
        <taxon>Dikarya</taxon>
        <taxon>Basidiomycota</taxon>
        <taxon>Agaricomycotina</taxon>
        <taxon>Agaricomycetes</taxon>
        <taxon>Agaricomycetidae</taxon>
        <taxon>Agaricales</taxon>
        <taxon>Schizophyllaceae</taxon>
        <taxon>Schizophyllum</taxon>
    </lineage>
</organism>
<feature type="domain" description="Alpha/beta hydrolase fold-3" evidence="3">
    <location>
        <begin position="181"/>
        <end position="306"/>
    </location>
</feature>
<dbReference type="PANTHER" id="PTHR48081:SF5">
    <property type="entry name" value="ALPHA_BETA HYDROLASE FOLD-3 DOMAIN-CONTAINING PROTEIN"/>
    <property type="match status" value="1"/>
</dbReference>
<keyword evidence="1" id="KW-0378">Hydrolase</keyword>
<dbReference type="Proteomes" id="UP000320762">
    <property type="component" value="Unassembled WGS sequence"/>
</dbReference>
<comment type="caution">
    <text evidence="4">The sequence shown here is derived from an EMBL/GenBank/DDBJ whole genome shotgun (WGS) entry which is preliminary data.</text>
</comment>
<dbReference type="STRING" id="97359.A0A550CW29"/>
<dbReference type="Gene3D" id="3.40.50.1820">
    <property type="entry name" value="alpha/beta hydrolase"/>
    <property type="match status" value="1"/>
</dbReference>
<feature type="compositionally biased region" description="Polar residues" evidence="2">
    <location>
        <begin position="580"/>
        <end position="590"/>
    </location>
</feature>
<evidence type="ECO:0000313" key="5">
    <source>
        <dbReference type="Proteomes" id="UP000320762"/>
    </source>
</evidence>
<feature type="compositionally biased region" description="Polar residues" evidence="2">
    <location>
        <begin position="540"/>
        <end position="551"/>
    </location>
</feature>
<proteinExistence type="predicted"/>
<feature type="compositionally biased region" description="Pro residues" evidence="2">
    <location>
        <begin position="612"/>
        <end position="630"/>
    </location>
</feature>
<name>A0A550CW29_9AGAR</name>
<dbReference type="GO" id="GO:0016787">
    <property type="term" value="F:hydrolase activity"/>
    <property type="evidence" value="ECO:0007669"/>
    <property type="project" value="UniProtKB-KW"/>
</dbReference>
<dbReference type="AlphaFoldDB" id="A0A550CW29"/>
<feature type="region of interest" description="Disordered" evidence="2">
    <location>
        <begin position="902"/>
        <end position="997"/>
    </location>
</feature>
<feature type="compositionally biased region" description="Basic and acidic residues" evidence="2">
    <location>
        <begin position="935"/>
        <end position="953"/>
    </location>
</feature>
<feature type="compositionally biased region" description="Basic and acidic residues" evidence="2">
    <location>
        <begin position="968"/>
        <end position="997"/>
    </location>
</feature>
<dbReference type="EMBL" id="VDMD01000001">
    <property type="protein sequence ID" value="TRM69002.1"/>
    <property type="molecule type" value="Genomic_DNA"/>
</dbReference>
<protein>
    <recommendedName>
        <fullName evidence="3">Alpha/beta hydrolase fold-3 domain-containing protein</fullName>
    </recommendedName>
</protein>
<evidence type="ECO:0000259" key="3">
    <source>
        <dbReference type="Pfam" id="PF07859"/>
    </source>
</evidence>
<dbReference type="Pfam" id="PF07859">
    <property type="entry name" value="Abhydrolase_3"/>
    <property type="match status" value="1"/>
</dbReference>
<dbReference type="InterPro" id="IPR050300">
    <property type="entry name" value="GDXG_lipolytic_enzyme"/>
</dbReference>